<keyword evidence="1 3" id="KW-0853">WD repeat</keyword>
<evidence type="ECO:0000256" key="2">
    <source>
        <dbReference type="ARBA" id="ARBA00022737"/>
    </source>
</evidence>
<evidence type="ECO:0000256" key="3">
    <source>
        <dbReference type="PROSITE-ProRule" id="PRU00221"/>
    </source>
</evidence>
<comment type="caution">
    <text evidence="4">The sequence shown here is derived from an EMBL/GenBank/DDBJ whole genome shotgun (WGS) entry which is preliminary data.</text>
</comment>
<name>A0A8J4UFW8_CLAMG</name>
<keyword evidence="5" id="KW-1185">Reference proteome</keyword>
<dbReference type="Gene3D" id="2.130.10.10">
    <property type="entry name" value="YVTN repeat-like/Quinoprotein amine dehydrogenase"/>
    <property type="match status" value="1"/>
</dbReference>
<dbReference type="Proteomes" id="UP000727407">
    <property type="component" value="Unassembled WGS sequence"/>
</dbReference>
<evidence type="ECO:0000313" key="4">
    <source>
        <dbReference type="EMBL" id="KAF5896802.1"/>
    </source>
</evidence>
<feature type="repeat" description="WD" evidence="3">
    <location>
        <begin position="416"/>
        <end position="457"/>
    </location>
</feature>
<dbReference type="Gene3D" id="1.20.1280.50">
    <property type="match status" value="1"/>
</dbReference>
<reference evidence="4" key="1">
    <citation type="submission" date="2020-07" db="EMBL/GenBank/DDBJ databases">
        <title>Clarias magur genome sequencing, assembly and annotation.</title>
        <authorList>
            <person name="Kushwaha B."/>
            <person name="Kumar R."/>
            <person name="Das P."/>
            <person name="Joshi C.G."/>
            <person name="Kumar D."/>
            <person name="Nagpure N.S."/>
            <person name="Pandey M."/>
            <person name="Agarwal S."/>
            <person name="Srivastava S."/>
            <person name="Singh M."/>
            <person name="Sahoo L."/>
            <person name="Jayasankar P."/>
            <person name="Meher P.K."/>
            <person name="Koringa P.G."/>
            <person name="Iquebal M.A."/>
            <person name="Das S.P."/>
            <person name="Bit A."/>
            <person name="Patnaik S."/>
            <person name="Patel N."/>
            <person name="Shah T.M."/>
            <person name="Hinsu A."/>
            <person name="Jena J.K."/>
        </authorList>
    </citation>
    <scope>NUCLEOTIDE SEQUENCE</scope>
    <source>
        <strain evidence="4">CIFAMagur01</strain>
        <tissue evidence="4">Testis</tissue>
    </source>
</reference>
<feature type="repeat" description="WD" evidence="3">
    <location>
        <begin position="458"/>
        <end position="497"/>
    </location>
</feature>
<dbReference type="InterPro" id="IPR051075">
    <property type="entry name" value="SCF_subunit_WD-repeat"/>
</dbReference>
<dbReference type="OrthoDB" id="674604at2759"/>
<protein>
    <submittedName>
        <fullName evidence="4">CMT1A duplicated region transcript 1 protein isoform X1</fullName>
    </submittedName>
</protein>
<dbReference type="PANTHER" id="PTHR19872">
    <property type="entry name" value="UBIQUITIN LIGASE SPECIFICITY FACTOR/HREP PROTEIN"/>
    <property type="match status" value="1"/>
</dbReference>
<dbReference type="AlphaFoldDB" id="A0A8J4UFW8"/>
<dbReference type="InterPro" id="IPR036047">
    <property type="entry name" value="F-box-like_dom_sf"/>
</dbReference>
<gene>
    <name evidence="4" type="ORF">DAT39_013485</name>
</gene>
<dbReference type="PROSITE" id="PS50294">
    <property type="entry name" value="WD_REPEATS_REGION"/>
    <property type="match status" value="2"/>
</dbReference>
<keyword evidence="2" id="KW-0677">Repeat</keyword>
<dbReference type="Pfam" id="PF00400">
    <property type="entry name" value="WD40"/>
    <property type="match status" value="2"/>
</dbReference>
<dbReference type="PANTHER" id="PTHR19872:SF7">
    <property type="entry name" value="F-BOX AND WD REPEAT DOMAIN CONTAINING PROTEIN 10B-RELATED"/>
    <property type="match status" value="1"/>
</dbReference>
<sequence length="585" mass="66086">MQLETRRQEQRLGTDYANKLYNSAEWLLSAGDSAKRRFLTGVLVRCESLELLRNVRDVLQVTSGKDFTYTRSRAKVTAASGSSAQHEKALGREMLNTWEWFRNCSNVTKTHYLLGLLSFCDADLLHLLGNLVRVLIAREKIFPHSEENSSYVCQSNYSFSSGKDPELDLLVQASLIFENGTFPHEAQDANELDIQDSSKHIKNSSWSGVEEGMLRGLRLKSSEADDPALMVVPRSSKSMSGVSQHRDFIRGLPVGLAKRILGLLDKSTLQSCKHVSQHWQYLTEEIVAEHKVKKMVEDQAVILQGTPFVVNPVYARIREVLVPIRKEEMHIQYKKSFQKYKDLGFEMAYAKIKTKVVEMEERNLYCGVYNVLIMLEREDPSRVIHYNGGRMVALGSKDRSVRLLDTTLTKQVPPVMHGHAGSVRAVLVCEERELVISASYDLSIRCWNLKTGACVMLLSGHTGTITCLDLHKDHLVSGARDCKVKVWSLQTGQCFDRMKFRHRKPIACVKTDASLVLSGCEGGLIKMWDIQTATLLKVTQGHQGAVKCLFFDQFHILSGGPDAQVTAWSMDPEFKKCLMTFQHPR</sequence>
<accession>A0A8J4UFW8</accession>
<dbReference type="SMART" id="SM00320">
    <property type="entry name" value="WD40"/>
    <property type="match status" value="5"/>
</dbReference>
<dbReference type="InterPro" id="IPR036322">
    <property type="entry name" value="WD40_repeat_dom_sf"/>
</dbReference>
<dbReference type="PROSITE" id="PS50082">
    <property type="entry name" value="WD_REPEATS_2"/>
    <property type="match status" value="2"/>
</dbReference>
<dbReference type="CDD" id="cd22136">
    <property type="entry name" value="F-box_FBXW10"/>
    <property type="match status" value="1"/>
</dbReference>
<dbReference type="InterPro" id="IPR015943">
    <property type="entry name" value="WD40/YVTN_repeat-like_dom_sf"/>
</dbReference>
<dbReference type="SUPFAM" id="SSF50978">
    <property type="entry name" value="WD40 repeat-like"/>
    <property type="match status" value="1"/>
</dbReference>
<dbReference type="InterPro" id="IPR001680">
    <property type="entry name" value="WD40_rpt"/>
</dbReference>
<evidence type="ECO:0000313" key="5">
    <source>
        <dbReference type="Proteomes" id="UP000727407"/>
    </source>
</evidence>
<feature type="non-terminal residue" evidence="4">
    <location>
        <position position="1"/>
    </location>
</feature>
<evidence type="ECO:0000256" key="1">
    <source>
        <dbReference type="ARBA" id="ARBA00022574"/>
    </source>
</evidence>
<dbReference type="EMBL" id="QNUK01000262">
    <property type="protein sequence ID" value="KAF5896802.1"/>
    <property type="molecule type" value="Genomic_DNA"/>
</dbReference>
<organism evidence="4 5">
    <name type="scientific">Clarias magur</name>
    <name type="common">Asian catfish</name>
    <name type="synonym">Macropteronotus magur</name>
    <dbReference type="NCBI Taxonomy" id="1594786"/>
    <lineage>
        <taxon>Eukaryota</taxon>
        <taxon>Metazoa</taxon>
        <taxon>Chordata</taxon>
        <taxon>Craniata</taxon>
        <taxon>Vertebrata</taxon>
        <taxon>Euteleostomi</taxon>
        <taxon>Actinopterygii</taxon>
        <taxon>Neopterygii</taxon>
        <taxon>Teleostei</taxon>
        <taxon>Ostariophysi</taxon>
        <taxon>Siluriformes</taxon>
        <taxon>Clariidae</taxon>
        <taxon>Clarias</taxon>
    </lineage>
</organism>
<proteinExistence type="predicted"/>
<dbReference type="SUPFAM" id="SSF81383">
    <property type="entry name" value="F-box domain"/>
    <property type="match status" value="1"/>
</dbReference>